<sequence>MLLTGAFFFIFLRKIYMNKNLFYLLPIFVLLFSCRNSDNESEIKTEQELIVKKISPLFSPQGHLLLPSAETKKNFEFEYDSKNRLTKRIGLIISSAGPFYAFTDKIATIIEYKDLTASIKNIAIIPDYPILDIKEDFKFNNEKQIIEKYIPAKYSNRMDKK</sequence>
<gene>
    <name evidence="1" type="ORF">BD94_2000</name>
</gene>
<dbReference type="EMBL" id="CP007547">
    <property type="protein sequence ID" value="AIL45775.1"/>
    <property type="molecule type" value="Genomic_DNA"/>
</dbReference>
<dbReference type="KEGG" id="eao:BD94_2000"/>
<dbReference type="Proteomes" id="UP000028933">
    <property type="component" value="Chromosome"/>
</dbReference>
<dbReference type="HOGENOM" id="CLU_1641103_0_0_10"/>
<accession>A0A077EJV7</accession>
<dbReference type="eggNOG" id="ENOG5032WVW">
    <property type="taxonomic scope" value="Bacteria"/>
</dbReference>
<dbReference type="AlphaFoldDB" id="A0A077EJV7"/>
<organism evidence="1 2">
    <name type="scientific">Elizabethkingia anophelis NUHP1</name>
    <dbReference type="NCBI Taxonomy" id="1338011"/>
    <lineage>
        <taxon>Bacteria</taxon>
        <taxon>Pseudomonadati</taxon>
        <taxon>Bacteroidota</taxon>
        <taxon>Flavobacteriia</taxon>
        <taxon>Flavobacteriales</taxon>
        <taxon>Weeksellaceae</taxon>
        <taxon>Elizabethkingia</taxon>
    </lineage>
</organism>
<reference evidence="1" key="1">
    <citation type="journal article" date="2013" name="Lancet">
        <title>First case of E anophelis outbreak in an intensive-care unit.</title>
        <authorList>
            <person name="Teo J."/>
            <person name="Tan S.Y."/>
            <person name="Tay M."/>
            <person name="Ding Y."/>
            <person name="Kjelleberg S."/>
            <person name="Givskov M."/>
            <person name="Lin R.T."/>
            <person name="Yang L."/>
        </authorList>
    </citation>
    <scope>NUCLEOTIDE SEQUENCE [LARGE SCALE GENOMIC DNA]</scope>
    <source>
        <strain evidence="1">NUHP1</strain>
    </source>
</reference>
<protein>
    <submittedName>
        <fullName evidence="1">Uncharacterized protein</fullName>
    </submittedName>
</protein>
<name>A0A077EJV7_9FLAO</name>
<evidence type="ECO:0000313" key="1">
    <source>
        <dbReference type="EMBL" id="AIL45775.1"/>
    </source>
</evidence>
<evidence type="ECO:0000313" key="2">
    <source>
        <dbReference type="Proteomes" id="UP000028933"/>
    </source>
</evidence>
<proteinExistence type="predicted"/>
<reference evidence="1" key="2">
    <citation type="journal article" date="2015" name="Genome Biol. Evol.">
        <title>Complete Genome Sequence and Transcriptomic Analysis of the Novel Pathogen Elizabethkingia anophelis in Response to Oxidative Stress.</title>
        <authorList>
            <person name="Li Y."/>
            <person name="Liu Y."/>
            <person name="Chew S.C."/>
            <person name="Tay M."/>
            <person name="Salido M.M."/>
            <person name="Teo J."/>
            <person name="Lauro F.M."/>
            <person name="Givskov M."/>
            <person name="Yang L."/>
        </authorList>
    </citation>
    <scope>NUCLEOTIDE SEQUENCE</scope>
    <source>
        <strain evidence="1">NUHP1</strain>
    </source>
</reference>
<dbReference type="STRING" id="1338011.BD94_2000"/>